<reference evidence="2 3" key="1">
    <citation type="journal article" date="2013" name="Curr. Biol.">
        <title>The Genome of the Foraminiferan Reticulomyxa filosa.</title>
        <authorList>
            <person name="Glockner G."/>
            <person name="Hulsmann N."/>
            <person name="Schleicher M."/>
            <person name="Noegel A.A."/>
            <person name="Eichinger L."/>
            <person name="Gallinger C."/>
            <person name="Pawlowski J."/>
            <person name="Sierra R."/>
            <person name="Euteneuer U."/>
            <person name="Pillet L."/>
            <person name="Moustafa A."/>
            <person name="Platzer M."/>
            <person name="Groth M."/>
            <person name="Szafranski K."/>
            <person name="Schliwa M."/>
        </authorList>
    </citation>
    <scope>NUCLEOTIDE SEQUENCE [LARGE SCALE GENOMIC DNA]</scope>
</reference>
<proteinExistence type="predicted"/>
<dbReference type="EMBL" id="ASPP01020094">
    <property type="protein sequence ID" value="ETO14330.1"/>
    <property type="molecule type" value="Genomic_DNA"/>
</dbReference>
<sequence>MMRKGVVFEMCKKNVLKNVKKDLLIKNKQTKQKALWAKNWLYNYELEFSCCIFGIVFSILCLSLYGNSKFNVWTSRTTSVGMRSQHVCFCQCYSIIRWCATKDMWLKYQHLEAFAERQDSIKKNIHSAHIHDQLVTTNPQNPGPPKISEHILSNANDDDGFAIVYNSPSLYYYYFVFPSKKKKKKSIRMEWDII</sequence>
<gene>
    <name evidence="2" type="ORF">RFI_23034</name>
</gene>
<evidence type="ECO:0000313" key="2">
    <source>
        <dbReference type="EMBL" id="ETO14330.1"/>
    </source>
</evidence>
<keyword evidence="1" id="KW-0812">Transmembrane</keyword>
<name>X6MMM1_RETFI</name>
<comment type="caution">
    <text evidence="2">The sequence shown here is derived from an EMBL/GenBank/DDBJ whole genome shotgun (WGS) entry which is preliminary data.</text>
</comment>
<feature type="transmembrane region" description="Helical" evidence="1">
    <location>
        <begin position="46"/>
        <end position="66"/>
    </location>
</feature>
<accession>X6MMM1</accession>
<keyword evidence="3" id="KW-1185">Reference proteome</keyword>
<evidence type="ECO:0000313" key="3">
    <source>
        <dbReference type="Proteomes" id="UP000023152"/>
    </source>
</evidence>
<evidence type="ECO:0000256" key="1">
    <source>
        <dbReference type="SAM" id="Phobius"/>
    </source>
</evidence>
<keyword evidence="1" id="KW-1133">Transmembrane helix</keyword>
<organism evidence="2 3">
    <name type="scientific">Reticulomyxa filosa</name>
    <dbReference type="NCBI Taxonomy" id="46433"/>
    <lineage>
        <taxon>Eukaryota</taxon>
        <taxon>Sar</taxon>
        <taxon>Rhizaria</taxon>
        <taxon>Retaria</taxon>
        <taxon>Foraminifera</taxon>
        <taxon>Monothalamids</taxon>
        <taxon>Reticulomyxidae</taxon>
        <taxon>Reticulomyxa</taxon>
    </lineage>
</organism>
<dbReference type="Proteomes" id="UP000023152">
    <property type="component" value="Unassembled WGS sequence"/>
</dbReference>
<dbReference type="AlphaFoldDB" id="X6MMM1"/>
<keyword evidence="1" id="KW-0472">Membrane</keyword>
<protein>
    <submittedName>
        <fullName evidence="2">Uncharacterized protein</fullName>
    </submittedName>
</protein>